<gene>
    <name evidence="8" type="ORF">ASU31_00420</name>
</gene>
<dbReference type="GO" id="GO:0005886">
    <property type="term" value="C:plasma membrane"/>
    <property type="evidence" value="ECO:0007669"/>
    <property type="project" value="UniProtKB-SubCell"/>
</dbReference>
<dbReference type="EMBL" id="LMZQ01000001">
    <property type="protein sequence ID" value="KRT17798.1"/>
    <property type="molecule type" value="Genomic_DNA"/>
</dbReference>
<proteinExistence type="predicted"/>
<dbReference type="PANTHER" id="PTHR43124">
    <property type="entry name" value="PURINE EFFLUX PUMP PBUE"/>
    <property type="match status" value="1"/>
</dbReference>
<reference evidence="8 9" key="1">
    <citation type="submission" date="2015-11" db="EMBL/GenBank/DDBJ databases">
        <title>Sequence of Pedobacter ginsenosidimutans.</title>
        <authorList>
            <person name="Carson E."/>
            <person name="Keyser V."/>
            <person name="Newman J."/>
            <person name="Miller J."/>
        </authorList>
    </citation>
    <scope>NUCLEOTIDE SEQUENCE [LARGE SCALE GENOMIC DNA]</scope>
    <source>
        <strain evidence="8 9">KACC 14530</strain>
    </source>
</reference>
<keyword evidence="5 6" id="KW-0472">Membrane</keyword>
<name>A0A0T5VVA5_9SPHI</name>
<evidence type="ECO:0000256" key="6">
    <source>
        <dbReference type="SAM" id="Phobius"/>
    </source>
</evidence>
<evidence type="ECO:0000256" key="3">
    <source>
        <dbReference type="ARBA" id="ARBA00022692"/>
    </source>
</evidence>
<keyword evidence="2" id="KW-1003">Cell membrane</keyword>
<organism evidence="8 9">
    <name type="scientific">Pedobacter ginsenosidimutans</name>
    <dbReference type="NCBI Taxonomy" id="687842"/>
    <lineage>
        <taxon>Bacteria</taxon>
        <taxon>Pseudomonadati</taxon>
        <taxon>Bacteroidota</taxon>
        <taxon>Sphingobacteriia</taxon>
        <taxon>Sphingobacteriales</taxon>
        <taxon>Sphingobacteriaceae</taxon>
        <taxon>Pedobacter</taxon>
    </lineage>
</organism>
<evidence type="ECO:0000256" key="2">
    <source>
        <dbReference type="ARBA" id="ARBA00022475"/>
    </source>
</evidence>
<sequence length="329" mass="36152">MTFFSSRFDRKKVMMVSVLMFLFSSLLSSFSPPFWLLLLVRIIPAFTLSVYYAAAIATVIGMADKKDHHKLMAITLSGISISTVSTIPLSTFIASVLAWQYAFLFQVIICAVAFIAILVAVPLMPSKEKKSIGNQLQILKNKNVWFSLLMNMFMFSAEFAMYSYFADYMVQVKHMNLTHVSYLMLVFGITGLLGIWIAGRILSKSLSVTNIIFLVGCNVVVPVALYYSGYTTLLVSLMVACWGILYAPGFLIATSAVSSEAPEAVEFANGLMSSFANLGITVGIATGGWVILHSGISSIPFISVVFGLIAVVFVLLNRRKKSNIPKEML</sequence>
<dbReference type="AlphaFoldDB" id="A0A0T5VVA5"/>
<dbReference type="PROSITE" id="PS50850">
    <property type="entry name" value="MFS"/>
    <property type="match status" value="1"/>
</dbReference>
<dbReference type="Gene3D" id="1.20.1250.20">
    <property type="entry name" value="MFS general substrate transporter like domains"/>
    <property type="match status" value="2"/>
</dbReference>
<keyword evidence="3 6" id="KW-0812">Transmembrane</keyword>
<evidence type="ECO:0000256" key="4">
    <source>
        <dbReference type="ARBA" id="ARBA00022989"/>
    </source>
</evidence>
<dbReference type="InterPro" id="IPR050189">
    <property type="entry name" value="MFS_Efflux_Transporters"/>
</dbReference>
<feature type="transmembrane region" description="Helical" evidence="6">
    <location>
        <begin position="233"/>
        <end position="253"/>
    </location>
</feature>
<feature type="transmembrane region" description="Helical" evidence="6">
    <location>
        <begin position="298"/>
        <end position="316"/>
    </location>
</feature>
<feature type="domain" description="Major facilitator superfamily (MFS) profile" evidence="7">
    <location>
        <begin position="1"/>
        <end position="322"/>
    </location>
</feature>
<feature type="transmembrane region" description="Helical" evidence="6">
    <location>
        <begin position="38"/>
        <end position="61"/>
    </location>
</feature>
<evidence type="ECO:0000259" key="7">
    <source>
        <dbReference type="PROSITE" id="PS50850"/>
    </source>
</evidence>
<dbReference type="InterPro" id="IPR011701">
    <property type="entry name" value="MFS"/>
</dbReference>
<dbReference type="Pfam" id="PF07690">
    <property type="entry name" value="MFS_1"/>
    <property type="match status" value="1"/>
</dbReference>
<feature type="transmembrane region" description="Helical" evidence="6">
    <location>
        <begin position="73"/>
        <end position="97"/>
    </location>
</feature>
<evidence type="ECO:0000256" key="1">
    <source>
        <dbReference type="ARBA" id="ARBA00004651"/>
    </source>
</evidence>
<feature type="transmembrane region" description="Helical" evidence="6">
    <location>
        <begin position="103"/>
        <end position="123"/>
    </location>
</feature>
<feature type="transmembrane region" description="Helical" evidence="6">
    <location>
        <begin position="206"/>
        <end position="227"/>
    </location>
</feature>
<comment type="caution">
    <text evidence="8">The sequence shown here is derived from an EMBL/GenBank/DDBJ whole genome shotgun (WGS) entry which is preliminary data.</text>
</comment>
<accession>A0A0T5VVA5</accession>
<keyword evidence="9" id="KW-1185">Reference proteome</keyword>
<dbReference type="Proteomes" id="UP000051950">
    <property type="component" value="Unassembled WGS sequence"/>
</dbReference>
<protein>
    <recommendedName>
        <fullName evidence="7">Major facilitator superfamily (MFS) profile domain-containing protein</fullName>
    </recommendedName>
</protein>
<feature type="transmembrane region" description="Helical" evidence="6">
    <location>
        <begin position="274"/>
        <end position="292"/>
    </location>
</feature>
<dbReference type="InterPro" id="IPR020846">
    <property type="entry name" value="MFS_dom"/>
</dbReference>
<dbReference type="STRING" id="687842.ASU31_00420"/>
<dbReference type="InterPro" id="IPR036259">
    <property type="entry name" value="MFS_trans_sf"/>
</dbReference>
<feature type="transmembrane region" description="Helical" evidence="6">
    <location>
        <begin position="144"/>
        <end position="165"/>
    </location>
</feature>
<comment type="subcellular location">
    <subcellularLocation>
        <location evidence="1">Cell membrane</location>
        <topology evidence="1">Multi-pass membrane protein</topology>
    </subcellularLocation>
</comment>
<keyword evidence="4 6" id="KW-1133">Transmembrane helix</keyword>
<feature type="transmembrane region" description="Helical" evidence="6">
    <location>
        <begin position="177"/>
        <end position="199"/>
    </location>
</feature>
<evidence type="ECO:0000313" key="8">
    <source>
        <dbReference type="EMBL" id="KRT17798.1"/>
    </source>
</evidence>
<dbReference type="GO" id="GO:0022857">
    <property type="term" value="F:transmembrane transporter activity"/>
    <property type="evidence" value="ECO:0007669"/>
    <property type="project" value="InterPro"/>
</dbReference>
<dbReference type="PANTHER" id="PTHR43124:SF3">
    <property type="entry name" value="CHLORAMPHENICOL EFFLUX PUMP RV0191"/>
    <property type="match status" value="1"/>
</dbReference>
<dbReference type="SUPFAM" id="SSF103473">
    <property type="entry name" value="MFS general substrate transporter"/>
    <property type="match status" value="1"/>
</dbReference>
<dbReference type="CDD" id="cd17324">
    <property type="entry name" value="MFS_NepI_like"/>
    <property type="match status" value="1"/>
</dbReference>
<evidence type="ECO:0000313" key="9">
    <source>
        <dbReference type="Proteomes" id="UP000051950"/>
    </source>
</evidence>
<evidence type="ECO:0000256" key="5">
    <source>
        <dbReference type="ARBA" id="ARBA00023136"/>
    </source>
</evidence>